<proteinExistence type="predicted"/>
<accession>A0AC35U8V6</accession>
<protein>
    <submittedName>
        <fullName evidence="2">E3 ubiquitin-protein ligase listerin</fullName>
    </submittedName>
</protein>
<evidence type="ECO:0000313" key="2">
    <source>
        <dbReference type="WBParaSite" id="RSKR_0000899300.1"/>
    </source>
</evidence>
<organism evidence="1 2">
    <name type="scientific">Rhabditophanes sp. KR3021</name>
    <dbReference type="NCBI Taxonomy" id="114890"/>
    <lineage>
        <taxon>Eukaryota</taxon>
        <taxon>Metazoa</taxon>
        <taxon>Ecdysozoa</taxon>
        <taxon>Nematoda</taxon>
        <taxon>Chromadorea</taxon>
        <taxon>Rhabditida</taxon>
        <taxon>Tylenchina</taxon>
        <taxon>Panagrolaimomorpha</taxon>
        <taxon>Strongyloidoidea</taxon>
        <taxon>Alloionematidae</taxon>
        <taxon>Rhabditophanes</taxon>
    </lineage>
</organism>
<name>A0AC35U8V6_9BILA</name>
<dbReference type="WBParaSite" id="RSKR_0000899300.1">
    <property type="protein sequence ID" value="RSKR_0000899300.1"/>
    <property type="gene ID" value="RSKR_0000899300"/>
</dbReference>
<reference evidence="2" key="1">
    <citation type="submission" date="2016-11" db="UniProtKB">
        <authorList>
            <consortium name="WormBaseParasite"/>
        </authorList>
    </citation>
    <scope>IDENTIFICATION</scope>
    <source>
        <strain evidence="2">KR3021</strain>
    </source>
</reference>
<sequence length="1452" mass="167554">MNKSHIPTKLKTSSSARAAASLQSRGFTTKTFVGFNNVVDPTLYDESDFIIESLDESFSHELKVILKKIEKKDTATKEKGLKELEEVVMDSTEDGIKKIFGVYVLMFPKLVVHSSPIIRSACISIATTFIAIMQKDAGKYLKIIVPYVIFACSDGSGQVTRAGRYLICKCFPDKKEQLYVKFKSDIDDLCLSMITKSHKLIAPQKFTEEETNKQREDRLTAQSLATLAESLPFFKDEAYNLMLVQKFADVTIINHMNGLPNNVKAPYLHLIGKLCDSDVEAFIPTKLASIVLSNLDNEDLAVSKTGMECFLKMAQKDSYFEKIDIEKAIVPKIVRILRTCVTNWRNFSSNLLPLFDMIYKRLSDKKFYFLSTILDSLLERELAKVTSDHFMDSIAEIFKYSLIHNQGNGETLSYLIEYLVKIVNYSFTSDNGKIIKTITDLCVWVEKKNFLQESDHDGLMVQLVDIIVNNIDHTKKFAMEIYNVTQNEQFKTLLCSSKKLPTDFYLLLTENSKECSLEAHGISLTESFSNTNDPTTRVMIFQKLLKSLHDMTMEERIKTVKDFGIDQTLTALAFLQSIDSTNVSLFNPEFYNECFVKVVDQIKNKSVNVLSLESITFIYKYAEPTNIEKLINVLKDMPNEQALAVMLDVLTEVNHFNDDQDTLSEMLFKSFLNVKKTLSSETVIKFVHFMKPLSKNDKQLSQVYNTFLQNKKIARIDEIAENVKQIHELTDLPFLFNQHEFESICERLNKTFFSTLIYASKRGKQNYKFSADSAILDLIEFKNEHKRVVLMEAMLVNANDDERIVRSFAYVAAFKKLLSVLDSLSLMKDEMYSDNEIIEQWRDNEVKVSEFISANYSTNAFLDAITLNEDDKDYLNSGNVKELFTFDEELEDGLAVEDWQSWIFLGNRKMVQIKSLIYIFKIFLKDAHEFGNVKQNDEDDFRVCGLISFFSESCALFKEMLQDEDDEYFQYYRVAFALACDIISIRQRAALQYIKVTEKCIEVEEWDFISKTVFNPIFECFGKISRKDYYFYQRYMYLTKSVCYGLMETLSCVNVDEILQVDKEQEFEAVKDHTLVFAANIQNKVSPHIQIAASHLLHTVLPLYFSYENKSVIARFNEEEKLDLDGPIDENMATAVLPPIILAMIRMIDLDDLKKEHSQDLDSFKYIPLPLILWNCLIYFFRILDSTERSFYLEALDNEIVTVGLAATLNYLPEVPYNKDNLNTCKFRQPPIMRIKDTDDYISASNYACYVFYQTLQTIPVSVRHWFSLLPNASRKPLDELVEKYFSPIIIQEELKNSLGYVDEDSRKMVIKVYPTIKTIEATYEVEYGSSMVISIVFPRDYPLSIPSINTEKTIATKQVTKKWLMHITTYLSNQNGLTISGLCEWKKNIEKHLEGVDECSICMMTVNSVNHRLPRVVCKQCKHKFHSQCLYKWFSTSSNSTCPLCRADYLN</sequence>
<evidence type="ECO:0000313" key="1">
    <source>
        <dbReference type="Proteomes" id="UP000095286"/>
    </source>
</evidence>
<dbReference type="Proteomes" id="UP000095286">
    <property type="component" value="Unplaced"/>
</dbReference>